<evidence type="ECO:0000313" key="2">
    <source>
        <dbReference type="EMBL" id="KAK2705114.1"/>
    </source>
</evidence>
<dbReference type="PANTHER" id="PTHR12100">
    <property type="entry name" value="SEC10"/>
    <property type="match status" value="1"/>
</dbReference>
<proteinExistence type="predicted"/>
<accession>A0AA88HDN4</accession>
<dbReference type="InterPro" id="IPR009976">
    <property type="entry name" value="Sec10-like"/>
</dbReference>
<comment type="caution">
    <text evidence="2">The sequence shown here is derived from an EMBL/GenBank/DDBJ whole genome shotgun (WGS) entry which is preliminary data.</text>
</comment>
<dbReference type="PANTHER" id="PTHR12100:SF0">
    <property type="entry name" value="EXOCYST COMPLEX COMPONENT 5"/>
    <property type="match status" value="1"/>
</dbReference>
<reference evidence="2" key="1">
    <citation type="submission" date="2023-07" db="EMBL/GenBank/DDBJ databases">
        <title>Chromosome-level genome assembly of Artemia franciscana.</title>
        <authorList>
            <person name="Jo E."/>
        </authorList>
    </citation>
    <scope>NUCLEOTIDE SEQUENCE</scope>
    <source>
        <tissue evidence="2">Whole body</tissue>
    </source>
</reference>
<dbReference type="GO" id="GO:0000145">
    <property type="term" value="C:exocyst"/>
    <property type="evidence" value="ECO:0007669"/>
    <property type="project" value="TreeGrafter"/>
</dbReference>
<feature type="domain" description="Exocyst complex component Sec10-like alpha-helical bundle" evidence="1">
    <location>
        <begin position="3"/>
        <end position="75"/>
    </location>
</feature>
<dbReference type="Proteomes" id="UP001187531">
    <property type="component" value="Unassembled WGS sequence"/>
</dbReference>
<dbReference type="GO" id="GO:0006893">
    <property type="term" value="P:Golgi to plasma membrane transport"/>
    <property type="evidence" value="ECO:0007669"/>
    <property type="project" value="TreeGrafter"/>
</dbReference>
<evidence type="ECO:0000259" key="1">
    <source>
        <dbReference type="Pfam" id="PF07393"/>
    </source>
</evidence>
<dbReference type="GO" id="GO:0006887">
    <property type="term" value="P:exocytosis"/>
    <property type="evidence" value="ECO:0007669"/>
    <property type="project" value="TreeGrafter"/>
</dbReference>
<keyword evidence="3" id="KW-1185">Reference proteome</keyword>
<sequence>MLDVSEYRKVIDSWKMPSVLAYFDALYALCNLLVVRPDNLRQVRSGELLAALDNSIILSFVQLRTDFKTSKLFQNLGFKDYLNEQNGKDFTSFKKVAYDVTCEFNKISKQIIEVESLLKSIGTGDALNAANLIEMIQSKEQEQLEKTIEMFLSQKDEKDEVFKESDYFGSKIVEYRAKLQGIRESITENTEEVRMILMDI</sequence>
<protein>
    <recommendedName>
        <fullName evidence="1">Exocyst complex component Sec10-like alpha-helical bundle domain-containing protein</fullName>
    </recommendedName>
</protein>
<dbReference type="EMBL" id="JAVRJZ010000021">
    <property type="protein sequence ID" value="KAK2705114.1"/>
    <property type="molecule type" value="Genomic_DNA"/>
</dbReference>
<gene>
    <name evidence="2" type="ORF">QYM36_017226</name>
</gene>
<organism evidence="2 3">
    <name type="scientific">Artemia franciscana</name>
    <name type="common">Brine shrimp</name>
    <name type="synonym">Artemia sanfranciscana</name>
    <dbReference type="NCBI Taxonomy" id="6661"/>
    <lineage>
        <taxon>Eukaryota</taxon>
        <taxon>Metazoa</taxon>
        <taxon>Ecdysozoa</taxon>
        <taxon>Arthropoda</taxon>
        <taxon>Crustacea</taxon>
        <taxon>Branchiopoda</taxon>
        <taxon>Anostraca</taxon>
        <taxon>Artemiidae</taxon>
        <taxon>Artemia</taxon>
    </lineage>
</organism>
<dbReference type="InterPro" id="IPR048627">
    <property type="entry name" value="Sec10_HB"/>
</dbReference>
<name>A0AA88HDN4_ARTSF</name>
<evidence type="ECO:0000313" key="3">
    <source>
        <dbReference type="Proteomes" id="UP001187531"/>
    </source>
</evidence>
<dbReference type="AlphaFoldDB" id="A0AA88HDN4"/>
<dbReference type="Pfam" id="PF07393">
    <property type="entry name" value="Sec10_HB"/>
    <property type="match status" value="1"/>
</dbReference>